<dbReference type="PANTHER" id="PTHR36347:SF1">
    <property type="entry name" value="EXPRESSED PROTEIN"/>
    <property type="match status" value="1"/>
</dbReference>
<reference evidence="4" key="1">
    <citation type="journal article" date="2017" name="Plant J.">
        <title>The pomegranate (Punica granatum L.) genome and the genomics of punicalagin biosynthesis.</title>
        <authorList>
            <person name="Qin G."/>
            <person name="Xu C."/>
            <person name="Ming R."/>
            <person name="Tang H."/>
            <person name="Guyot R."/>
            <person name="Kramer E.M."/>
            <person name="Hu Y."/>
            <person name="Yi X."/>
            <person name="Qi Y."/>
            <person name="Xu X."/>
            <person name="Gao Z."/>
            <person name="Pan H."/>
            <person name="Jian J."/>
            <person name="Tian Y."/>
            <person name="Yue Z."/>
            <person name="Xu Y."/>
        </authorList>
    </citation>
    <scope>NUCLEOTIDE SEQUENCE [LARGE SCALE GENOMIC DNA]</scope>
    <source>
        <strain evidence="4">cv. Dabenzi</strain>
    </source>
</reference>
<reference evidence="5" key="3">
    <citation type="journal article" date="2020" name="Plant Biotechnol. J.">
        <title>The pomegranate (Punica granatum L.) draft genome dissects genetic divergence between soft- and hard-seeded cultivars.</title>
        <authorList>
            <person name="Luo X."/>
            <person name="Li H."/>
            <person name="Wu Z."/>
            <person name="Yao W."/>
            <person name="Zhao P."/>
            <person name="Cao D."/>
            <person name="Yu H."/>
            <person name="Li K."/>
            <person name="Poudel K."/>
            <person name="Zhao D."/>
            <person name="Zhang F."/>
            <person name="Xia X."/>
            <person name="Chen L."/>
            <person name="Wang Q."/>
            <person name="Jing D."/>
            <person name="Cao S."/>
        </authorList>
    </citation>
    <scope>NUCLEOTIDE SEQUENCE [LARGE SCALE GENOMIC DNA]</scope>
</reference>
<evidence type="ECO:0000313" key="4">
    <source>
        <dbReference type="Proteomes" id="UP000197138"/>
    </source>
</evidence>
<feature type="transmembrane region" description="Helical" evidence="2">
    <location>
        <begin position="140"/>
        <end position="159"/>
    </location>
</feature>
<evidence type="ECO:0000313" key="3">
    <source>
        <dbReference type="EMBL" id="OWM88942.1"/>
    </source>
</evidence>
<dbReference type="EMBL" id="MTKT01000785">
    <property type="protein sequence ID" value="OWM88942.1"/>
    <property type="molecule type" value="Genomic_DNA"/>
</dbReference>
<dbReference type="Proteomes" id="UP000515151">
    <property type="component" value="Chromosome 6"/>
</dbReference>
<keyword evidence="2" id="KW-0812">Transmembrane</keyword>
<proteinExistence type="predicted"/>
<organism evidence="3 4">
    <name type="scientific">Punica granatum</name>
    <name type="common">Pomegranate</name>
    <dbReference type="NCBI Taxonomy" id="22663"/>
    <lineage>
        <taxon>Eukaryota</taxon>
        <taxon>Viridiplantae</taxon>
        <taxon>Streptophyta</taxon>
        <taxon>Embryophyta</taxon>
        <taxon>Tracheophyta</taxon>
        <taxon>Spermatophyta</taxon>
        <taxon>Magnoliopsida</taxon>
        <taxon>eudicotyledons</taxon>
        <taxon>Gunneridae</taxon>
        <taxon>Pentapetalae</taxon>
        <taxon>rosids</taxon>
        <taxon>malvids</taxon>
        <taxon>Myrtales</taxon>
        <taxon>Lythraceae</taxon>
        <taxon>Punica</taxon>
    </lineage>
</organism>
<evidence type="ECO:0000313" key="5">
    <source>
        <dbReference type="Proteomes" id="UP000515151"/>
    </source>
</evidence>
<name>A0A218XXB9_PUNGR</name>
<dbReference type="OrthoDB" id="1925898at2759"/>
<reference evidence="6" key="4">
    <citation type="submission" date="2025-04" db="UniProtKB">
        <authorList>
            <consortium name="RefSeq"/>
        </authorList>
    </citation>
    <scope>IDENTIFICATION</scope>
    <source>
        <tissue evidence="6">Leaf</tissue>
    </source>
</reference>
<dbReference type="Proteomes" id="UP000197138">
    <property type="component" value="Unassembled WGS sequence"/>
</dbReference>
<dbReference type="GeneID" id="116212457"/>
<feature type="region of interest" description="Disordered" evidence="1">
    <location>
        <begin position="45"/>
        <end position="112"/>
    </location>
</feature>
<feature type="region of interest" description="Disordered" evidence="1">
    <location>
        <begin position="1"/>
        <end position="29"/>
    </location>
</feature>
<keyword evidence="5" id="KW-1185">Reference proteome</keyword>
<feature type="compositionally biased region" description="Low complexity" evidence="1">
    <location>
        <begin position="1"/>
        <end position="12"/>
    </location>
</feature>
<sequence length="180" mass="20188">MDAHTLLRSLPSKSPPPPPLFSAVPRPSPVHLTLPLPLLRHRRPFRIRAADGDSGGSEGPTAQVPPPITPPDTVEIRFRRGSRRRRQQQQQVGEDGRPMNAQAMKEAAAPPKKWEEMSLREKAVELYVGEKGLLFWLNKFAYASIFIVIGAWILFRFVGPSLNLYQLDSSPLSPTSMFKE</sequence>
<dbReference type="PANTHER" id="PTHR36347">
    <property type="entry name" value="EXPRESSED PROTEIN"/>
    <property type="match status" value="1"/>
</dbReference>
<evidence type="ECO:0000256" key="1">
    <source>
        <dbReference type="SAM" id="MobiDB-lite"/>
    </source>
</evidence>
<dbReference type="GO" id="GO:0009507">
    <property type="term" value="C:chloroplast"/>
    <property type="evidence" value="ECO:0007669"/>
    <property type="project" value="TreeGrafter"/>
</dbReference>
<evidence type="ECO:0000313" key="6">
    <source>
        <dbReference type="RefSeq" id="XP_031402943.1"/>
    </source>
</evidence>
<protein>
    <submittedName>
        <fullName evidence="6">Uncharacterized protein LOC116212457</fullName>
    </submittedName>
</protein>
<dbReference type="AlphaFoldDB" id="A0A218XXB9"/>
<keyword evidence="2" id="KW-0472">Membrane</keyword>
<gene>
    <name evidence="6" type="primary">LOC116212457</name>
    <name evidence="3" type="ORF">CDL15_Pgr020896</name>
</gene>
<evidence type="ECO:0000256" key="2">
    <source>
        <dbReference type="SAM" id="Phobius"/>
    </source>
</evidence>
<accession>A0A218XXB9</accession>
<keyword evidence="2" id="KW-1133">Transmembrane helix</keyword>
<reference evidence="3" key="2">
    <citation type="submission" date="2017-06" db="EMBL/GenBank/DDBJ databases">
        <title>The pomegranate genome and the genomics of punicalagin biosynthesis.</title>
        <authorList>
            <person name="Xu C."/>
        </authorList>
    </citation>
    <scope>NUCLEOTIDE SEQUENCE [LARGE SCALE GENOMIC DNA]</scope>
    <source>
        <tissue evidence="3">Fresh leaf</tissue>
    </source>
</reference>
<dbReference type="RefSeq" id="XP_031402943.1">
    <property type="nucleotide sequence ID" value="XM_031547083.1"/>
</dbReference>